<dbReference type="AlphaFoldDB" id="A0A5D0CIT1"/>
<sequence>MQKKWRTIALTTTITSLLLSSAPLYAAETPTGTDYQQSISAVELDQDVTLRLTSALNKVAPGQQIQFTGVDKNIESMWQINGTLTGKSDAEFIQQYNPTKGRVESTTIYYKAEGLKQVLDPALQTGVSSFLKTFDTGNVFKPEALWRVYFPYQDNEPRNYWVIWGTNQSLEIDLDRNNQITAKISTPISSANSKFTNQANRALKSLGITKTIAFEYAVKYKQGEKEFTWIYRDDNDLNRVVIGAKTGKTWAVVNEFGKDWADDKDFARSFAKPKLSKNQAIAAVKTKASSLFGLNLKGYSVTIKNNEYTFTKKGAPTLLGKINKKGKFYSLELIPANGIKS</sequence>
<accession>A0A5D0CIT1</accession>
<protein>
    <submittedName>
        <fullName evidence="2">Uncharacterized protein</fullName>
    </submittedName>
</protein>
<evidence type="ECO:0000256" key="1">
    <source>
        <dbReference type="SAM" id="SignalP"/>
    </source>
</evidence>
<dbReference type="RefSeq" id="WP_148457461.1">
    <property type="nucleotide sequence ID" value="NZ_VSDO01000006.1"/>
</dbReference>
<evidence type="ECO:0000313" key="2">
    <source>
        <dbReference type="EMBL" id="TYA09936.1"/>
    </source>
</evidence>
<reference evidence="2 3" key="1">
    <citation type="submission" date="2019-08" db="EMBL/GenBank/DDBJ databases">
        <title>Genome sequencing of Paenibacillus faecis DSM 23593(T).</title>
        <authorList>
            <person name="Kook J.-K."/>
            <person name="Park S.-N."/>
            <person name="Lim Y.K."/>
        </authorList>
    </citation>
    <scope>NUCLEOTIDE SEQUENCE [LARGE SCALE GENOMIC DNA]</scope>
    <source>
        <strain evidence="2 3">DSM 23593</strain>
    </source>
</reference>
<evidence type="ECO:0000313" key="3">
    <source>
        <dbReference type="Proteomes" id="UP000325218"/>
    </source>
</evidence>
<feature type="chain" id="PRO_5039386813" evidence="1">
    <location>
        <begin position="27"/>
        <end position="341"/>
    </location>
</feature>
<proteinExistence type="predicted"/>
<keyword evidence="3" id="KW-1185">Reference proteome</keyword>
<comment type="caution">
    <text evidence="2">The sequence shown here is derived from an EMBL/GenBank/DDBJ whole genome shotgun (WGS) entry which is preliminary data.</text>
</comment>
<dbReference type="EMBL" id="VSDO01000006">
    <property type="protein sequence ID" value="TYA09936.1"/>
    <property type="molecule type" value="Genomic_DNA"/>
</dbReference>
<dbReference type="Proteomes" id="UP000325218">
    <property type="component" value="Unassembled WGS sequence"/>
</dbReference>
<dbReference type="OrthoDB" id="2633733at2"/>
<feature type="signal peptide" evidence="1">
    <location>
        <begin position="1"/>
        <end position="26"/>
    </location>
</feature>
<keyword evidence="1" id="KW-0732">Signal</keyword>
<organism evidence="2 3">
    <name type="scientific">Paenibacillus faecis</name>
    <dbReference type="NCBI Taxonomy" id="862114"/>
    <lineage>
        <taxon>Bacteria</taxon>
        <taxon>Bacillati</taxon>
        <taxon>Bacillota</taxon>
        <taxon>Bacilli</taxon>
        <taxon>Bacillales</taxon>
        <taxon>Paenibacillaceae</taxon>
        <taxon>Paenibacillus</taxon>
    </lineage>
</organism>
<gene>
    <name evidence="2" type="ORF">FRY98_25310</name>
</gene>
<name>A0A5D0CIT1_9BACL</name>